<name>A0A0G1VVF1_9BACT</name>
<reference evidence="1 2" key="1">
    <citation type="journal article" date="2015" name="Nature">
        <title>rRNA introns, odd ribosomes, and small enigmatic genomes across a large radiation of phyla.</title>
        <authorList>
            <person name="Brown C.T."/>
            <person name="Hug L.A."/>
            <person name="Thomas B.C."/>
            <person name="Sharon I."/>
            <person name="Castelle C.J."/>
            <person name="Singh A."/>
            <person name="Wilkins M.J."/>
            <person name="Williams K.H."/>
            <person name="Banfield J.F."/>
        </authorList>
    </citation>
    <scope>NUCLEOTIDE SEQUENCE [LARGE SCALE GENOMIC DNA]</scope>
</reference>
<gene>
    <name evidence="1" type="ORF">UY48_C0042G0017</name>
</gene>
<sequence>MCKSKSAYGIMSTQAASKLVENLQDTLLCEECSTAPTRCSSASKS</sequence>
<organism evidence="1 2">
    <name type="scientific">Candidatus Gottesmanbacteria bacterium GW2011_GWB1_49_7</name>
    <dbReference type="NCBI Taxonomy" id="1618448"/>
    <lineage>
        <taxon>Bacteria</taxon>
        <taxon>Candidatus Gottesmaniibacteriota</taxon>
    </lineage>
</organism>
<dbReference type="AlphaFoldDB" id="A0A0G1VVF1"/>
<comment type="caution">
    <text evidence="1">The sequence shown here is derived from an EMBL/GenBank/DDBJ whole genome shotgun (WGS) entry which is preliminary data.</text>
</comment>
<evidence type="ECO:0000313" key="1">
    <source>
        <dbReference type="EMBL" id="KKW10290.1"/>
    </source>
</evidence>
<dbReference type="EMBL" id="LCQD01000042">
    <property type="protein sequence ID" value="KKW10290.1"/>
    <property type="molecule type" value="Genomic_DNA"/>
</dbReference>
<dbReference type="Proteomes" id="UP000034588">
    <property type="component" value="Unassembled WGS sequence"/>
</dbReference>
<protein>
    <submittedName>
        <fullName evidence="1">Uncharacterized protein</fullName>
    </submittedName>
</protein>
<accession>A0A0G1VVF1</accession>
<evidence type="ECO:0000313" key="2">
    <source>
        <dbReference type="Proteomes" id="UP000034588"/>
    </source>
</evidence>
<proteinExistence type="predicted"/>